<comment type="caution">
    <text evidence="1">The sequence shown here is derived from an EMBL/GenBank/DDBJ whole genome shotgun (WGS) entry which is preliminary data.</text>
</comment>
<organism evidence="1 2">
    <name type="scientific">Lecanosticta acicola</name>
    <dbReference type="NCBI Taxonomy" id="111012"/>
    <lineage>
        <taxon>Eukaryota</taxon>
        <taxon>Fungi</taxon>
        <taxon>Dikarya</taxon>
        <taxon>Ascomycota</taxon>
        <taxon>Pezizomycotina</taxon>
        <taxon>Dothideomycetes</taxon>
        <taxon>Dothideomycetidae</taxon>
        <taxon>Mycosphaerellales</taxon>
        <taxon>Mycosphaerellaceae</taxon>
        <taxon>Lecanosticta</taxon>
    </lineage>
</organism>
<name>A0AAI8Z966_9PEZI</name>
<gene>
    <name evidence="1" type="ORF">LECACI_7A009886</name>
</gene>
<accession>A0AAI8Z966</accession>
<reference evidence="1" key="1">
    <citation type="submission" date="2023-11" db="EMBL/GenBank/DDBJ databases">
        <authorList>
            <person name="Alioto T."/>
            <person name="Alioto T."/>
            <person name="Gomez Garrido J."/>
        </authorList>
    </citation>
    <scope>NUCLEOTIDE SEQUENCE</scope>
</reference>
<keyword evidence="2" id="KW-1185">Reference proteome</keyword>
<protein>
    <submittedName>
        <fullName evidence="1">Uncharacterized protein</fullName>
    </submittedName>
</protein>
<dbReference type="Proteomes" id="UP001296104">
    <property type="component" value="Unassembled WGS sequence"/>
</dbReference>
<evidence type="ECO:0000313" key="1">
    <source>
        <dbReference type="EMBL" id="CAK4034728.1"/>
    </source>
</evidence>
<evidence type="ECO:0000313" key="2">
    <source>
        <dbReference type="Proteomes" id="UP001296104"/>
    </source>
</evidence>
<proteinExistence type="predicted"/>
<dbReference type="AlphaFoldDB" id="A0AAI8Z966"/>
<dbReference type="EMBL" id="CAVMBE010000132">
    <property type="protein sequence ID" value="CAK4034728.1"/>
    <property type="molecule type" value="Genomic_DNA"/>
</dbReference>
<sequence length="150" mass="16085">MEAKPLELELEPELKLKPELELELVVVVAVVVVVVGEGVIDVVEELTAEDPGALALDVVDEVEPAEELKLEEVEEVTVPVLELEVDELATGSHMDPPQTPLGLTLAVVDDGINRVAVLAVAAEDVVVEREVELLELLELEEVLDAAGRGM</sequence>